<evidence type="ECO:0000256" key="6">
    <source>
        <dbReference type="SAM" id="Phobius"/>
    </source>
</evidence>
<dbReference type="Pfam" id="PF07690">
    <property type="entry name" value="MFS_1"/>
    <property type="match status" value="1"/>
</dbReference>
<dbReference type="PANTHER" id="PTHR23508">
    <property type="entry name" value="CARBOXYLIC ACID TRANSPORTER PROTEIN HOMOLOG"/>
    <property type="match status" value="1"/>
</dbReference>
<feature type="transmembrane region" description="Helical" evidence="6">
    <location>
        <begin position="218"/>
        <end position="238"/>
    </location>
</feature>
<dbReference type="PANTHER" id="PTHR23508:SF10">
    <property type="entry name" value="CARBOXYLIC ACID TRANSPORTER PROTEIN HOMOLOG"/>
    <property type="match status" value="1"/>
</dbReference>
<gene>
    <name evidence="8" type="ORF">CL176_09195</name>
</gene>
<feature type="transmembrane region" description="Helical" evidence="6">
    <location>
        <begin position="286"/>
        <end position="305"/>
    </location>
</feature>
<feature type="transmembrane region" description="Helical" evidence="6">
    <location>
        <begin position="258"/>
        <end position="279"/>
    </location>
</feature>
<name>A0A347WM53_9LACT</name>
<evidence type="ECO:0000256" key="2">
    <source>
        <dbReference type="ARBA" id="ARBA00022448"/>
    </source>
</evidence>
<keyword evidence="9" id="KW-1185">Reference proteome</keyword>
<reference evidence="8 9" key="1">
    <citation type="submission" date="2017-09" db="EMBL/GenBank/DDBJ databases">
        <title>Complete genome sequence of Oxytococcus suis strain ZY16052.</title>
        <authorList>
            <person name="Li F."/>
        </authorList>
    </citation>
    <scope>NUCLEOTIDE SEQUENCE [LARGE SCALE GENOMIC DNA]</scope>
    <source>
        <strain evidence="8 9">ZY16052</strain>
    </source>
</reference>
<evidence type="ECO:0000256" key="5">
    <source>
        <dbReference type="ARBA" id="ARBA00023136"/>
    </source>
</evidence>
<dbReference type="AlphaFoldDB" id="A0A347WM53"/>
<dbReference type="OrthoDB" id="9787026at2"/>
<dbReference type="PROSITE" id="PS50850">
    <property type="entry name" value="MFS"/>
    <property type="match status" value="1"/>
</dbReference>
<feature type="transmembrane region" description="Helical" evidence="6">
    <location>
        <begin position="107"/>
        <end position="129"/>
    </location>
</feature>
<accession>A0A347WM53</accession>
<evidence type="ECO:0000313" key="9">
    <source>
        <dbReference type="Proteomes" id="UP000263232"/>
    </source>
</evidence>
<comment type="subcellular location">
    <subcellularLocation>
        <location evidence="1">Cell membrane</location>
        <topology evidence="1">Multi-pass membrane protein</topology>
    </subcellularLocation>
</comment>
<evidence type="ECO:0000256" key="3">
    <source>
        <dbReference type="ARBA" id="ARBA00022692"/>
    </source>
</evidence>
<dbReference type="EMBL" id="CP023434">
    <property type="protein sequence ID" value="AXY26160.1"/>
    <property type="molecule type" value="Genomic_DNA"/>
</dbReference>
<feature type="transmembrane region" description="Helical" evidence="6">
    <location>
        <begin position="349"/>
        <end position="368"/>
    </location>
</feature>
<evidence type="ECO:0000256" key="4">
    <source>
        <dbReference type="ARBA" id="ARBA00022989"/>
    </source>
</evidence>
<evidence type="ECO:0000313" key="8">
    <source>
        <dbReference type="EMBL" id="AXY26160.1"/>
    </source>
</evidence>
<organism evidence="8 9">
    <name type="scientific">Suicoccus acidiformans</name>
    <dbReference type="NCBI Taxonomy" id="2036206"/>
    <lineage>
        <taxon>Bacteria</taxon>
        <taxon>Bacillati</taxon>
        <taxon>Bacillota</taxon>
        <taxon>Bacilli</taxon>
        <taxon>Lactobacillales</taxon>
        <taxon>Aerococcaceae</taxon>
        <taxon>Suicoccus</taxon>
    </lineage>
</organism>
<feature type="transmembrane region" description="Helical" evidence="6">
    <location>
        <begin position="168"/>
        <end position="187"/>
    </location>
</feature>
<feature type="transmembrane region" description="Helical" evidence="6">
    <location>
        <begin position="141"/>
        <end position="162"/>
    </location>
</feature>
<dbReference type="KEGG" id="abae:CL176_09195"/>
<feature type="transmembrane region" description="Helical" evidence="6">
    <location>
        <begin position="52"/>
        <end position="71"/>
    </location>
</feature>
<feature type="transmembrane region" description="Helical" evidence="6">
    <location>
        <begin position="311"/>
        <end position="337"/>
    </location>
</feature>
<feature type="transmembrane region" description="Helical" evidence="6">
    <location>
        <begin position="15"/>
        <end position="40"/>
    </location>
</feature>
<keyword evidence="5 6" id="KW-0472">Membrane</keyword>
<dbReference type="GO" id="GO:0005886">
    <property type="term" value="C:plasma membrane"/>
    <property type="evidence" value="ECO:0007669"/>
    <property type="project" value="UniProtKB-SubCell"/>
</dbReference>
<keyword evidence="2" id="KW-0813">Transport</keyword>
<keyword evidence="4 6" id="KW-1133">Transmembrane helix</keyword>
<dbReference type="Gene3D" id="1.20.1250.20">
    <property type="entry name" value="MFS general substrate transporter like domains"/>
    <property type="match status" value="2"/>
</dbReference>
<dbReference type="InterPro" id="IPR036259">
    <property type="entry name" value="MFS_trans_sf"/>
</dbReference>
<keyword evidence="3 6" id="KW-0812">Transmembrane</keyword>
<proteinExistence type="predicted"/>
<feature type="domain" description="Major facilitator superfamily (MFS) profile" evidence="7">
    <location>
        <begin position="14"/>
        <end position="399"/>
    </location>
</feature>
<evidence type="ECO:0000259" key="7">
    <source>
        <dbReference type="PROSITE" id="PS50850"/>
    </source>
</evidence>
<dbReference type="SUPFAM" id="SSF103473">
    <property type="entry name" value="MFS general substrate transporter"/>
    <property type="match status" value="1"/>
</dbReference>
<evidence type="ECO:0000256" key="1">
    <source>
        <dbReference type="ARBA" id="ARBA00004651"/>
    </source>
</evidence>
<sequence>MSTVISVKQNRKRAVLGSIVASGSDDLSVMFLSFSMSSIISEFALSGAEAGAIATITNLGMLVGGLIFGVIGDRYHRLTMLKLTLLIFSLATVGISFASSIEMIYLLRFIAGIGVGGEYGIALSIMANIVPADRMGRISSLNGIAGQAGSISSALLAGVFVSSLGWRGLFLFGLLPLAIVFYLHFFVKDDQAFYPVAKEEVMGEKPSMKHLFTTREQSYQTVVLMLMCTIQIAGYFGMMNWLPTIMQEQLGLSVSDSSVWMISTILGMSLGMLFFGRFLDKFGPRLMFAIYLLASAVFVFLFSFVQSQGQMLLAGAMMGFFVNGMFPGYGAIVSRLYPKEVQAIANNTILNVGRAVGGFSSVIIGSIMEHSGVSTVMLFLASLYLVSFCLMLTLPNLKREFYQGKIVHN</sequence>
<feature type="transmembrane region" description="Helical" evidence="6">
    <location>
        <begin position="83"/>
        <end position="101"/>
    </location>
</feature>
<dbReference type="InterPro" id="IPR011701">
    <property type="entry name" value="MFS"/>
</dbReference>
<dbReference type="InterPro" id="IPR020846">
    <property type="entry name" value="MFS_dom"/>
</dbReference>
<dbReference type="Proteomes" id="UP000263232">
    <property type="component" value="Chromosome"/>
</dbReference>
<protein>
    <submittedName>
        <fullName evidence="8">MFS transporter</fullName>
    </submittedName>
</protein>
<dbReference type="RefSeq" id="WP_118991056.1">
    <property type="nucleotide sequence ID" value="NZ_CP023434.1"/>
</dbReference>
<feature type="transmembrane region" description="Helical" evidence="6">
    <location>
        <begin position="374"/>
        <end position="394"/>
    </location>
</feature>
<dbReference type="GO" id="GO:0046943">
    <property type="term" value="F:carboxylic acid transmembrane transporter activity"/>
    <property type="evidence" value="ECO:0007669"/>
    <property type="project" value="TreeGrafter"/>
</dbReference>